<dbReference type="EMBL" id="MU856600">
    <property type="protein sequence ID" value="KAK3896487.1"/>
    <property type="molecule type" value="Genomic_DNA"/>
</dbReference>
<evidence type="ECO:0000256" key="1">
    <source>
        <dbReference type="SAM" id="MobiDB-lite"/>
    </source>
</evidence>
<keyword evidence="3" id="KW-1185">Reference proteome</keyword>
<organism evidence="2 3">
    <name type="scientific">Staphylotrichum tortipilum</name>
    <dbReference type="NCBI Taxonomy" id="2831512"/>
    <lineage>
        <taxon>Eukaryota</taxon>
        <taxon>Fungi</taxon>
        <taxon>Dikarya</taxon>
        <taxon>Ascomycota</taxon>
        <taxon>Pezizomycotina</taxon>
        <taxon>Sordariomycetes</taxon>
        <taxon>Sordariomycetidae</taxon>
        <taxon>Sordariales</taxon>
        <taxon>Chaetomiaceae</taxon>
        <taxon>Staphylotrichum</taxon>
    </lineage>
</organism>
<name>A0AAN6M9N1_9PEZI</name>
<accession>A0AAN6M9N1</accession>
<proteinExistence type="predicted"/>
<reference evidence="2" key="1">
    <citation type="journal article" date="2023" name="Mol. Phylogenet. Evol.">
        <title>Genome-scale phylogeny and comparative genomics of the fungal order Sordariales.</title>
        <authorList>
            <person name="Hensen N."/>
            <person name="Bonometti L."/>
            <person name="Westerberg I."/>
            <person name="Brannstrom I.O."/>
            <person name="Guillou S."/>
            <person name="Cros-Aarteil S."/>
            <person name="Calhoun S."/>
            <person name="Haridas S."/>
            <person name="Kuo A."/>
            <person name="Mondo S."/>
            <person name="Pangilinan J."/>
            <person name="Riley R."/>
            <person name="LaButti K."/>
            <person name="Andreopoulos B."/>
            <person name="Lipzen A."/>
            <person name="Chen C."/>
            <person name="Yan M."/>
            <person name="Daum C."/>
            <person name="Ng V."/>
            <person name="Clum A."/>
            <person name="Steindorff A."/>
            <person name="Ohm R.A."/>
            <person name="Martin F."/>
            <person name="Silar P."/>
            <person name="Natvig D.O."/>
            <person name="Lalanne C."/>
            <person name="Gautier V."/>
            <person name="Ament-Velasquez S.L."/>
            <person name="Kruys A."/>
            <person name="Hutchinson M.I."/>
            <person name="Powell A.J."/>
            <person name="Barry K."/>
            <person name="Miller A.N."/>
            <person name="Grigoriev I.V."/>
            <person name="Debuchy R."/>
            <person name="Gladieux P."/>
            <person name="Hiltunen Thoren M."/>
            <person name="Johannesson H."/>
        </authorList>
    </citation>
    <scope>NUCLEOTIDE SEQUENCE</scope>
    <source>
        <strain evidence="2">CBS 103.79</strain>
    </source>
</reference>
<sequence length="356" mass="39881">MDEFLHLPNKVIVAKTGAGGAGIDDCPSAEEGRNAHPCEPAPTVPNAHIVAPSDNEKRHSAPELSRPSSDYNSRKRPGGPEQGAVQSSHESEPLFGRLNVAATAEEADEQRKIAAYLAGKLPIVHSINSKDAKLVTAREQDGRRTEGEETPPPHPSSQTNRRLGTIHKRTQEWRFVGCELCFAHTGQREPDHGLEDCERWGTSEAARRVLQWLERLSIPRYYGQRGSCAMCGHGWVVCGEMLMRFQLDEAAGRRREDRVRLIAKYDSAKGNDGFCENRSVVRRMIAALLTYDDQILGKVLTGLVLDHYGVDLGDEKKAKGWFEQRVRSTDGYWVSRLLHALDLLILAFDWQLKQRR</sequence>
<reference evidence="2" key="2">
    <citation type="submission" date="2023-05" db="EMBL/GenBank/DDBJ databases">
        <authorList>
            <consortium name="Lawrence Berkeley National Laboratory"/>
            <person name="Steindorff A."/>
            <person name="Hensen N."/>
            <person name="Bonometti L."/>
            <person name="Westerberg I."/>
            <person name="Brannstrom I.O."/>
            <person name="Guillou S."/>
            <person name="Cros-Aarteil S."/>
            <person name="Calhoun S."/>
            <person name="Haridas S."/>
            <person name="Kuo A."/>
            <person name="Mondo S."/>
            <person name="Pangilinan J."/>
            <person name="Riley R."/>
            <person name="Labutti K."/>
            <person name="Andreopoulos B."/>
            <person name="Lipzen A."/>
            <person name="Chen C."/>
            <person name="Yanf M."/>
            <person name="Daum C."/>
            <person name="Ng V."/>
            <person name="Clum A."/>
            <person name="Ohm R."/>
            <person name="Martin F."/>
            <person name="Silar P."/>
            <person name="Natvig D."/>
            <person name="Lalanne C."/>
            <person name="Gautier V."/>
            <person name="Ament-Velasquez S.L."/>
            <person name="Kruys A."/>
            <person name="Hutchinson M.I."/>
            <person name="Powell A.J."/>
            <person name="Barry K."/>
            <person name="Miller A.N."/>
            <person name="Grigoriev I.V."/>
            <person name="Debuchy R."/>
            <person name="Gladieux P."/>
            <person name="Thoren M.H."/>
            <person name="Johannesson H."/>
        </authorList>
    </citation>
    <scope>NUCLEOTIDE SEQUENCE</scope>
    <source>
        <strain evidence="2">CBS 103.79</strain>
    </source>
</reference>
<comment type="caution">
    <text evidence="2">The sequence shown here is derived from an EMBL/GenBank/DDBJ whole genome shotgun (WGS) entry which is preliminary data.</text>
</comment>
<feature type="region of interest" description="Disordered" evidence="1">
    <location>
        <begin position="132"/>
        <end position="162"/>
    </location>
</feature>
<feature type="region of interest" description="Disordered" evidence="1">
    <location>
        <begin position="17"/>
        <end position="93"/>
    </location>
</feature>
<feature type="non-terminal residue" evidence="2">
    <location>
        <position position="356"/>
    </location>
</feature>
<feature type="compositionally biased region" description="Basic and acidic residues" evidence="1">
    <location>
        <begin position="132"/>
        <end position="147"/>
    </location>
</feature>
<gene>
    <name evidence="2" type="ORF">C8A05DRAFT_20543</name>
</gene>
<evidence type="ECO:0000313" key="3">
    <source>
        <dbReference type="Proteomes" id="UP001303889"/>
    </source>
</evidence>
<protein>
    <submittedName>
        <fullName evidence="2">Uncharacterized protein</fullName>
    </submittedName>
</protein>
<dbReference type="Proteomes" id="UP001303889">
    <property type="component" value="Unassembled WGS sequence"/>
</dbReference>
<evidence type="ECO:0000313" key="2">
    <source>
        <dbReference type="EMBL" id="KAK3896487.1"/>
    </source>
</evidence>
<dbReference type="AlphaFoldDB" id="A0AAN6M9N1"/>